<dbReference type="AlphaFoldDB" id="A0A5C3N2E3"/>
<evidence type="ECO:0000313" key="2">
    <source>
        <dbReference type="Proteomes" id="UP000305948"/>
    </source>
</evidence>
<protein>
    <submittedName>
        <fullName evidence="1">Uncharacterized protein</fullName>
    </submittedName>
</protein>
<name>A0A5C3N2E3_9AGAM</name>
<sequence length="182" mass="20098">MHAAVRLPVELLDVIVSYACTDGGRAACALRLTSKTMRDIVDPHKFHTVAIPDAFRMKPFLETWEDSTEKSKANLRHVFLSTSGVCTGLPRLLGDFLIAISPVASTLTLITSNNESKHPSLDIFADGEVFAQSLTFPRLTHFTLAVPDILRRTHLRYPPSPPIPRFPALTHAHFAMSTCGHL</sequence>
<dbReference type="Proteomes" id="UP000305948">
    <property type="component" value="Unassembled WGS sequence"/>
</dbReference>
<reference evidence="1 2" key="1">
    <citation type="journal article" date="2019" name="Nat. Ecol. Evol.">
        <title>Megaphylogeny resolves global patterns of mushroom evolution.</title>
        <authorList>
            <person name="Varga T."/>
            <person name="Krizsan K."/>
            <person name="Foldi C."/>
            <person name="Dima B."/>
            <person name="Sanchez-Garcia M."/>
            <person name="Sanchez-Ramirez S."/>
            <person name="Szollosi G.J."/>
            <person name="Szarkandi J.G."/>
            <person name="Papp V."/>
            <person name="Albert L."/>
            <person name="Andreopoulos W."/>
            <person name="Angelini C."/>
            <person name="Antonin V."/>
            <person name="Barry K.W."/>
            <person name="Bougher N.L."/>
            <person name="Buchanan P."/>
            <person name="Buyck B."/>
            <person name="Bense V."/>
            <person name="Catcheside P."/>
            <person name="Chovatia M."/>
            <person name="Cooper J."/>
            <person name="Damon W."/>
            <person name="Desjardin D."/>
            <person name="Finy P."/>
            <person name="Geml J."/>
            <person name="Haridas S."/>
            <person name="Hughes K."/>
            <person name="Justo A."/>
            <person name="Karasinski D."/>
            <person name="Kautmanova I."/>
            <person name="Kiss B."/>
            <person name="Kocsube S."/>
            <person name="Kotiranta H."/>
            <person name="LaButti K.M."/>
            <person name="Lechner B.E."/>
            <person name="Liimatainen K."/>
            <person name="Lipzen A."/>
            <person name="Lukacs Z."/>
            <person name="Mihaltcheva S."/>
            <person name="Morgado L.N."/>
            <person name="Niskanen T."/>
            <person name="Noordeloos M.E."/>
            <person name="Ohm R.A."/>
            <person name="Ortiz-Santana B."/>
            <person name="Ovrebo C."/>
            <person name="Racz N."/>
            <person name="Riley R."/>
            <person name="Savchenko A."/>
            <person name="Shiryaev A."/>
            <person name="Soop K."/>
            <person name="Spirin V."/>
            <person name="Szebenyi C."/>
            <person name="Tomsovsky M."/>
            <person name="Tulloss R.E."/>
            <person name="Uehling J."/>
            <person name="Grigoriev I.V."/>
            <person name="Vagvolgyi C."/>
            <person name="Papp T."/>
            <person name="Martin F.M."/>
            <person name="Miettinen O."/>
            <person name="Hibbett D.S."/>
            <person name="Nagy L.G."/>
        </authorList>
    </citation>
    <scope>NUCLEOTIDE SEQUENCE [LARGE SCALE GENOMIC DNA]</scope>
    <source>
        <strain evidence="1 2">OMC1185</strain>
    </source>
</reference>
<keyword evidence="2" id="KW-1185">Reference proteome</keyword>
<proteinExistence type="predicted"/>
<evidence type="ECO:0000313" key="1">
    <source>
        <dbReference type="EMBL" id="TFK51363.1"/>
    </source>
</evidence>
<organism evidence="1 2">
    <name type="scientific">Heliocybe sulcata</name>
    <dbReference type="NCBI Taxonomy" id="5364"/>
    <lineage>
        <taxon>Eukaryota</taxon>
        <taxon>Fungi</taxon>
        <taxon>Dikarya</taxon>
        <taxon>Basidiomycota</taxon>
        <taxon>Agaricomycotina</taxon>
        <taxon>Agaricomycetes</taxon>
        <taxon>Gloeophyllales</taxon>
        <taxon>Gloeophyllaceae</taxon>
        <taxon>Heliocybe</taxon>
    </lineage>
</organism>
<dbReference type="EMBL" id="ML213511">
    <property type="protein sequence ID" value="TFK51363.1"/>
    <property type="molecule type" value="Genomic_DNA"/>
</dbReference>
<accession>A0A5C3N2E3</accession>
<gene>
    <name evidence="1" type="ORF">OE88DRAFT_1659324</name>
</gene>
<dbReference type="OrthoDB" id="2748701at2759"/>